<organism evidence="1 2">
    <name type="scientific">Nocardia amamiensis</name>
    <dbReference type="NCBI Taxonomy" id="404578"/>
    <lineage>
        <taxon>Bacteria</taxon>
        <taxon>Bacillati</taxon>
        <taxon>Actinomycetota</taxon>
        <taxon>Actinomycetes</taxon>
        <taxon>Mycobacteriales</taxon>
        <taxon>Nocardiaceae</taxon>
        <taxon>Nocardia</taxon>
    </lineage>
</organism>
<comment type="caution">
    <text evidence="1">The sequence shown here is derived from an EMBL/GenBank/DDBJ whole genome shotgun (WGS) entry which is preliminary data.</text>
</comment>
<sequence length="79" mass="9210">MHTGTSAEAVVLMLPIPPEGFDAPLEKWSVPGHWKTRWWIPVCQECRERIWDGVFGQLEGFERVWFFERALVDPTPLDN</sequence>
<dbReference type="RefSeq" id="WP_195129552.1">
    <property type="nucleotide sequence ID" value="NZ_JADLQX010000007.1"/>
</dbReference>
<proteinExistence type="predicted"/>
<reference evidence="1 2" key="1">
    <citation type="submission" date="2020-10" db="EMBL/GenBank/DDBJ databases">
        <title>Identification of Nocardia species via Next-generation sequencing and recognition of intraspecies genetic diversity.</title>
        <authorList>
            <person name="Li P."/>
            <person name="Li P."/>
            <person name="Lu B."/>
        </authorList>
    </citation>
    <scope>NUCLEOTIDE SEQUENCE [LARGE SCALE GENOMIC DNA]</scope>
    <source>
        <strain evidence="1 2">BJ06-0157</strain>
    </source>
</reference>
<name>A0ABS0CU05_9NOCA</name>
<evidence type="ECO:0000313" key="1">
    <source>
        <dbReference type="EMBL" id="MBF6298243.1"/>
    </source>
</evidence>
<dbReference type="EMBL" id="JADLQX010000007">
    <property type="protein sequence ID" value="MBF6298243.1"/>
    <property type="molecule type" value="Genomic_DNA"/>
</dbReference>
<evidence type="ECO:0000313" key="2">
    <source>
        <dbReference type="Proteomes" id="UP000702209"/>
    </source>
</evidence>
<gene>
    <name evidence="1" type="ORF">IU459_11895</name>
</gene>
<dbReference type="Proteomes" id="UP000702209">
    <property type="component" value="Unassembled WGS sequence"/>
</dbReference>
<accession>A0ABS0CU05</accession>
<protein>
    <submittedName>
        <fullName evidence="1">Uncharacterized protein</fullName>
    </submittedName>
</protein>
<keyword evidence="2" id="KW-1185">Reference proteome</keyword>